<organism evidence="5 6">
    <name type="scientific">Saponaria officinalis</name>
    <name type="common">Common soapwort</name>
    <name type="synonym">Lychnis saponaria</name>
    <dbReference type="NCBI Taxonomy" id="3572"/>
    <lineage>
        <taxon>Eukaryota</taxon>
        <taxon>Viridiplantae</taxon>
        <taxon>Streptophyta</taxon>
        <taxon>Embryophyta</taxon>
        <taxon>Tracheophyta</taxon>
        <taxon>Spermatophyta</taxon>
        <taxon>Magnoliopsida</taxon>
        <taxon>eudicotyledons</taxon>
        <taxon>Gunneridae</taxon>
        <taxon>Pentapetalae</taxon>
        <taxon>Caryophyllales</taxon>
        <taxon>Caryophyllaceae</taxon>
        <taxon>Caryophylleae</taxon>
        <taxon>Saponaria</taxon>
    </lineage>
</organism>
<dbReference type="AlphaFoldDB" id="A0AAW1JQ36"/>
<evidence type="ECO:0000256" key="2">
    <source>
        <dbReference type="ARBA" id="ARBA00010044"/>
    </source>
</evidence>
<dbReference type="SUPFAM" id="SSF52540">
    <property type="entry name" value="P-loop containing nucleoside triphosphate hydrolases"/>
    <property type="match status" value="1"/>
</dbReference>
<reference evidence="5" key="1">
    <citation type="submission" date="2024-03" db="EMBL/GenBank/DDBJ databases">
        <title>WGS assembly of Saponaria officinalis var. Norfolk2.</title>
        <authorList>
            <person name="Jenkins J."/>
            <person name="Shu S."/>
            <person name="Grimwood J."/>
            <person name="Barry K."/>
            <person name="Goodstein D."/>
            <person name="Schmutz J."/>
            <person name="Leebens-Mack J."/>
            <person name="Osbourn A."/>
        </authorList>
    </citation>
    <scope>NUCLEOTIDE SEQUENCE [LARGE SCALE GENOMIC DNA]</scope>
    <source>
        <strain evidence="5">JIC</strain>
    </source>
</reference>
<dbReference type="GO" id="GO:0005524">
    <property type="term" value="F:ATP binding"/>
    <property type="evidence" value="ECO:0007669"/>
    <property type="project" value="InterPro"/>
</dbReference>
<dbReference type="Proteomes" id="UP001443914">
    <property type="component" value="Unassembled WGS sequence"/>
</dbReference>
<dbReference type="InterPro" id="IPR037219">
    <property type="entry name" value="Peptidase_M41-like"/>
</dbReference>
<evidence type="ECO:0000259" key="4">
    <source>
        <dbReference type="Pfam" id="PF17862"/>
    </source>
</evidence>
<name>A0AAW1JQ36_SAPOF</name>
<protein>
    <recommendedName>
        <fullName evidence="4">AAA ATPase AAA+ lid domain-containing protein</fullName>
    </recommendedName>
</protein>
<comment type="caution">
    <text evidence="5">The sequence shown here is derived from an EMBL/GenBank/DDBJ whole genome shotgun (WGS) entry which is preliminary data.</text>
</comment>
<dbReference type="GO" id="GO:0009535">
    <property type="term" value="C:chloroplast thylakoid membrane"/>
    <property type="evidence" value="ECO:0007669"/>
    <property type="project" value="TreeGrafter"/>
</dbReference>
<dbReference type="InterPro" id="IPR027417">
    <property type="entry name" value="P-loop_NTPase"/>
</dbReference>
<dbReference type="EMBL" id="JBDFQZ010000007">
    <property type="protein sequence ID" value="KAK9706410.1"/>
    <property type="molecule type" value="Genomic_DNA"/>
</dbReference>
<comment type="similarity">
    <text evidence="3">In the N-terminal section; belongs to the AAA ATPase family.</text>
</comment>
<dbReference type="GO" id="GO:0004222">
    <property type="term" value="F:metalloendopeptidase activity"/>
    <property type="evidence" value="ECO:0007669"/>
    <property type="project" value="InterPro"/>
</dbReference>
<proteinExistence type="inferred from homology"/>
<dbReference type="PANTHER" id="PTHR23076:SF49">
    <property type="entry name" value="ATP-DEPENDENT ZINC METALLOPROTEASE FTSH 7, CHLOROPLASTIC"/>
    <property type="match status" value="1"/>
</dbReference>
<accession>A0AAW1JQ36</accession>
<evidence type="ECO:0000313" key="6">
    <source>
        <dbReference type="Proteomes" id="UP001443914"/>
    </source>
</evidence>
<evidence type="ECO:0000256" key="3">
    <source>
        <dbReference type="ARBA" id="ARBA00010550"/>
    </source>
</evidence>
<gene>
    <name evidence="5" type="ORF">RND81_07G122300</name>
</gene>
<keyword evidence="6" id="KW-1185">Reference proteome</keyword>
<evidence type="ECO:0000256" key="1">
    <source>
        <dbReference type="ARBA" id="ARBA00001947"/>
    </source>
</evidence>
<sequence>MLDRIGRESILRPHASKKELSLADDVDLSDIATMTTGFTGADLANLLNEAASLVGRQNKVIVEKMDFIQATERSIMGIEKKTAKLKGNEKPVVARHEAGHAVVGTAVSNLLLGQARVEVKASSSFSLYFMIVQ</sequence>
<dbReference type="Gene3D" id="1.10.8.60">
    <property type="match status" value="1"/>
</dbReference>
<dbReference type="Pfam" id="PF17862">
    <property type="entry name" value="AAA_lid_3"/>
    <property type="match status" value="1"/>
</dbReference>
<comment type="cofactor">
    <cofactor evidence="1">
        <name>Zn(2+)</name>
        <dbReference type="ChEBI" id="CHEBI:29105"/>
    </cofactor>
</comment>
<dbReference type="GO" id="GO:0006508">
    <property type="term" value="P:proteolysis"/>
    <property type="evidence" value="ECO:0007669"/>
    <property type="project" value="InterPro"/>
</dbReference>
<feature type="domain" description="AAA ATPase AAA+ lid" evidence="4">
    <location>
        <begin position="25"/>
        <end position="59"/>
    </location>
</feature>
<dbReference type="PANTHER" id="PTHR23076">
    <property type="entry name" value="METALLOPROTEASE M41 FTSH"/>
    <property type="match status" value="1"/>
</dbReference>
<dbReference type="Gene3D" id="1.20.58.760">
    <property type="entry name" value="Peptidase M41"/>
    <property type="match status" value="1"/>
</dbReference>
<dbReference type="GO" id="GO:0004176">
    <property type="term" value="F:ATP-dependent peptidase activity"/>
    <property type="evidence" value="ECO:0007669"/>
    <property type="project" value="InterPro"/>
</dbReference>
<dbReference type="InterPro" id="IPR041569">
    <property type="entry name" value="AAA_lid_3"/>
</dbReference>
<evidence type="ECO:0000313" key="5">
    <source>
        <dbReference type="EMBL" id="KAK9706410.1"/>
    </source>
</evidence>
<dbReference type="FunFam" id="1.10.8.60:FF:000001">
    <property type="entry name" value="ATP-dependent zinc metalloprotease FtsH"/>
    <property type="match status" value="1"/>
</dbReference>
<comment type="similarity">
    <text evidence="2">In the C-terminal section; belongs to the peptidase M41 family.</text>
</comment>